<sequence>MKVYISSTYQDLVEYRAAVDRTLRRMGHDVIGMEQYIAEGSKPVDRCKADVRVADVYVIIVAWRFGYVPDLSVSPPSPRSITEIELAEAKASGKAVLAFLLDPETPWPPNRVDAMGGVTGASADVLRLRSELGTDYLAGIFRTPDDLASQVAAAVSAQGLTRHMVDRVLGETSVASPDMDTFAQGVEIQLSASSSFSIKNMIRNAGMSRALVLQIDSGDRWWSTRLFLLASLLRSLTTVRQVVFCDTDGRFVGMASPAAIMDGLASAFPELDEFARTLRVGVASSDIERETDRQTSAWNQFLNPPPTGPPQVSPISEFQLKVGVRSPLLEEWIGERWVSRCIRMDGYDLSMSQVQQIVDSLLADVPVQRTRKAPDSGVELLVVDRDAFALELAREWVRSGLPRSSMR</sequence>
<protein>
    <submittedName>
        <fullName evidence="2">DUF4062 domain-containing protein</fullName>
    </submittedName>
</protein>
<dbReference type="InterPro" id="IPR025139">
    <property type="entry name" value="DUF4062"/>
</dbReference>
<feature type="domain" description="DUF4062" evidence="1">
    <location>
        <begin position="2"/>
        <end position="89"/>
    </location>
</feature>
<dbReference type="Pfam" id="PF13271">
    <property type="entry name" value="DUF4062"/>
    <property type="match status" value="1"/>
</dbReference>
<dbReference type="KEGG" id="tpsc:RBB77_21495"/>
<name>A0AAU7ZPV2_9BACT</name>
<dbReference type="RefSeq" id="WP_353063807.1">
    <property type="nucleotide sequence ID" value="NZ_CP132942.1"/>
</dbReference>
<accession>A0AAU7ZPV2</accession>
<evidence type="ECO:0000259" key="1">
    <source>
        <dbReference type="Pfam" id="PF13271"/>
    </source>
</evidence>
<dbReference type="AlphaFoldDB" id="A0AAU7ZPV2"/>
<dbReference type="EMBL" id="CP132942">
    <property type="protein sequence ID" value="XCB32965.1"/>
    <property type="molecule type" value="Genomic_DNA"/>
</dbReference>
<gene>
    <name evidence="2" type="ORF">RBB77_21495</name>
</gene>
<reference evidence="2" key="1">
    <citation type="submission" date="2023-08" db="EMBL/GenBank/DDBJ databases">
        <authorList>
            <person name="Messyasz A."/>
            <person name="Mannisto M.K."/>
            <person name="Kerkhof L.J."/>
            <person name="Haggblom M."/>
        </authorList>
    </citation>
    <scope>NUCLEOTIDE SEQUENCE</scope>
    <source>
        <strain evidence="2">X5P6</strain>
    </source>
</reference>
<evidence type="ECO:0000313" key="2">
    <source>
        <dbReference type="EMBL" id="XCB32965.1"/>
    </source>
</evidence>
<proteinExistence type="predicted"/>
<organism evidence="2">
    <name type="scientific">Tunturiibacter psychrotolerans</name>
    <dbReference type="NCBI Taxonomy" id="3069686"/>
    <lineage>
        <taxon>Bacteria</taxon>
        <taxon>Pseudomonadati</taxon>
        <taxon>Acidobacteriota</taxon>
        <taxon>Terriglobia</taxon>
        <taxon>Terriglobales</taxon>
        <taxon>Acidobacteriaceae</taxon>
        <taxon>Tunturiibacter</taxon>
    </lineage>
</organism>
<reference evidence="2" key="2">
    <citation type="journal article" date="2024" name="Environ. Microbiol.">
        <title>Genome analysis and description of Tunturibacter gen. nov. expands the diversity of Terriglobia in tundra soils.</title>
        <authorList>
            <person name="Messyasz A."/>
            <person name="Mannisto M.K."/>
            <person name="Kerkhof L.J."/>
            <person name="Haggblom M.M."/>
        </authorList>
    </citation>
    <scope>NUCLEOTIDE SEQUENCE</scope>
    <source>
        <strain evidence="2">X5P6</strain>
    </source>
</reference>